<dbReference type="GO" id="GO:0005524">
    <property type="term" value="F:ATP binding"/>
    <property type="evidence" value="ECO:0007669"/>
    <property type="project" value="UniProtKB-KW"/>
</dbReference>
<evidence type="ECO:0000256" key="5">
    <source>
        <dbReference type="SAM" id="MobiDB-lite"/>
    </source>
</evidence>
<dbReference type="HOGENOM" id="CLU_000288_7_35_1"/>
<dbReference type="OrthoDB" id="4062651at2759"/>
<dbReference type="KEGG" id="scm:SCHCO_066128"/>
<sequence length="407" mass="46405">MEDDIDLTAATTKSLTRLRKDDLVRLCESRDIDVSGTKPQLAEALVKWRDTHLIDPSPSSTGTVRPPSTIKRRPGLRNRSDGGSISPPVLERSHRVHLDEPKTPPLSPSNDKQPEPELELDLEALGLNDREIPPEKITKLEKIGSGGFKDVFIGKWGKRKVAISEFRGQLTEMDIKELKLLGGFNHENIVRFFGVSIPENSRETPVMIISELCTNGDLFDYIRNVDAPPLHRILRIMLSVAKGLEYLHLRKPSVIHRDCKSSNILITRDGSAKIADFGLAKVKQSTRSMVRSLVGTVNWQAPELWHAHPKYNHKVDVFSCALVYWEMMQWHLPKSKRKYPWEGMNEHAIYEAVGSKRQRPSVAGLRKQYCPEIVDLMERMWAQEPNERPTMSQVVTEVESILKQYKR</sequence>
<evidence type="ECO:0000256" key="4">
    <source>
        <dbReference type="ARBA" id="ARBA00022840"/>
    </source>
</evidence>
<feature type="region of interest" description="Disordered" evidence="5">
    <location>
        <begin position="53"/>
        <end position="115"/>
    </location>
</feature>
<dbReference type="STRING" id="578458.D8PT02"/>
<evidence type="ECO:0000259" key="6">
    <source>
        <dbReference type="PROSITE" id="PS50011"/>
    </source>
</evidence>
<evidence type="ECO:0000313" key="8">
    <source>
        <dbReference type="Proteomes" id="UP000007431"/>
    </source>
</evidence>
<gene>
    <name evidence="7" type="ORF">SCHCODRAFT_66128</name>
</gene>
<evidence type="ECO:0000256" key="3">
    <source>
        <dbReference type="ARBA" id="ARBA00022777"/>
    </source>
</evidence>
<dbReference type="Gene3D" id="1.10.510.10">
    <property type="entry name" value="Transferase(Phosphotransferase) domain 1"/>
    <property type="match status" value="1"/>
</dbReference>
<dbReference type="VEuPathDB" id="FungiDB:SCHCODRAFT_066128"/>
<dbReference type="InterPro" id="IPR001245">
    <property type="entry name" value="Ser-Thr/Tyr_kinase_cat_dom"/>
</dbReference>
<feature type="domain" description="Protein kinase" evidence="6">
    <location>
        <begin position="137"/>
        <end position="402"/>
    </location>
</feature>
<dbReference type="PANTHER" id="PTHR44329">
    <property type="entry name" value="SERINE/THREONINE-PROTEIN KINASE TNNI3K-RELATED"/>
    <property type="match status" value="1"/>
</dbReference>
<keyword evidence="8" id="KW-1185">Reference proteome</keyword>
<feature type="compositionally biased region" description="Basic and acidic residues" evidence="5">
    <location>
        <begin position="91"/>
        <end position="102"/>
    </location>
</feature>
<dbReference type="OMA" id="WKQNTRP"/>
<dbReference type="PANTHER" id="PTHR44329:SF288">
    <property type="entry name" value="MITOGEN-ACTIVATED PROTEIN KINASE KINASE KINASE 20"/>
    <property type="match status" value="1"/>
</dbReference>
<proteinExistence type="predicted"/>
<dbReference type="GeneID" id="9597140"/>
<dbReference type="EMBL" id="GL377303">
    <property type="protein sequence ID" value="EFJ00426.1"/>
    <property type="molecule type" value="Genomic_DNA"/>
</dbReference>
<dbReference type="InterPro" id="IPR000719">
    <property type="entry name" value="Prot_kinase_dom"/>
</dbReference>
<name>D8PT02_SCHCM</name>
<dbReference type="RefSeq" id="XP_003035328.1">
    <property type="nucleotide sequence ID" value="XM_003035282.1"/>
</dbReference>
<reference evidence="7 8" key="1">
    <citation type="journal article" date="2010" name="Nat. Biotechnol.">
        <title>Genome sequence of the model mushroom Schizophyllum commune.</title>
        <authorList>
            <person name="Ohm R.A."/>
            <person name="de Jong J.F."/>
            <person name="Lugones L.G."/>
            <person name="Aerts A."/>
            <person name="Kothe E."/>
            <person name="Stajich J.E."/>
            <person name="de Vries R.P."/>
            <person name="Record E."/>
            <person name="Levasseur A."/>
            <person name="Baker S.E."/>
            <person name="Bartholomew K.A."/>
            <person name="Coutinho P.M."/>
            <person name="Erdmann S."/>
            <person name="Fowler T.J."/>
            <person name="Gathman A.C."/>
            <person name="Lombard V."/>
            <person name="Henrissat B."/>
            <person name="Knabe N."/>
            <person name="Kuees U."/>
            <person name="Lilly W.W."/>
            <person name="Lindquist E."/>
            <person name="Lucas S."/>
            <person name="Magnuson J.K."/>
            <person name="Piumi F."/>
            <person name="Raudaskoski M."/>
            <person name="Salamov A."/>
            <person name="Schmutz J."/>
            <person name="Schwarze F.W.M.R."/>
            <person name="vanKuyk P.A."/>
            <person name="Horton J.S."/>
            <person name="Grigoriev I.V."/>
            <person name="Woesten H.A.B."/>
        </authorList>
    </citation>
    <scope>NUCLEOTIDE SEQUENCE [LARGE SCALE GENOMIC DNA]</scope>
    <source>
        <strain evidence="8">H4-8 / FGSC 9210</strain>
    </source>
</reference>
<dbReference type="CDD" id="cd13999">
    <property type="entry name" value="STKc_MAP3K-like"/>
    <property type="match status" value="1"/>
</dbReference>
<dbReference type="InterPro" id="IPR051681">
    <property type="entry name" value="Ser/Thr_Kinases-Pseudokinases"/>
</dbReference>
<organism evidence="8">
    <name type="scientific">Schizophyllum commune (strain H4-8 / FGSC 9210)</name>
    <name type="common">Split gill fungus</name>
    <dbReference type="NCBI Taxonomy" id="578458"/>
    <lineage>
        <taxon>Eukaryota</taxon>
        <taxon>Fungi</taxon>
        <taxon>Dikarya</taxon>
        <taxon>Basidiomycota</taxon>
        <taxon>Agaricomycotina</taxon>
        <taxon>Agaricomycetes</taxon>
        <taxon>Agaricomycetidae</taxon>
        <taxon>Agaricales</taxon>
        <taxon>Schizophyllaceae</taxon>
        <taxon>Schizophyllum</taxon>
    </lineage>
</organism>
<protein>
    <recommendedName>
        <fullName evidence="6">Protein kinase domain-containing protein</fullName>
    </recommendedName>
</protein>
<dbReference type="Proteomes" id="UP000007431">
    <property type="component" value="Unassembled WGS sequence"/>
</dbReference>
<dbReference type="Pfam" id="PF07714">
    <property type="entry name" value="PK_Tyr_Ser-Thr"/>
    <property type="match status" value="1"/>
</dbReference>
<dbReference type="eggNOG" id="KOG0192">
    <property type="taxonomic scope" value="Eukaryota"/>
</dbReference>
<dbReference type="PROSITE" id="PS50011">
    <property type="entry name" value="PROTEIN_KINASE_DOM"/>
    <property type="match status" value="1"/>
</dbReference>
<dbReference type="SUPFAM" id="SSF56112">
    <property type="entry name" value="Protein kinase-like (PK-like)"/>
    <property type="match status" value="1"/>
</dbReference>
<evidence type="ECO:0000256" key="2">
    <source>
        <dbReference type="ARBA" id="ARBA00022741"/>
    </source>
</evidence>
<keyword evidence="4" id="KW-0067">ATP-binding</keyword>
<accession>D8PT02</accession>
<evidence type="ECO:0000256" key="1">
    <source>
        <dbReference type="ARBA" id="ARBA00022679"/>
    </source>
</evidence>
<dbReference type="AlphaFoldDB" id="D8PT02"/>
<keyword evidence="1" id="KW-0808">Transferase</keyword>
<dbReference type="InParanoid" id="D8PT02"/>
<evidence type="ECO:0000313" key="7">
    <source>
        <dbReference type="EMBL" id="EFJ00426.1"/>
    </source>
</evidence>
<dbReference type="InterPro" id="IPR011009">
    <property type="entry name" value="Kinase-like_dom_sf"/>
</dbReference>
<keyword evidence="3" id="KW-0418">Kinase</keyword>
<keyword evidence="2" id="KW-0547">Nucleotide-binding</keyword>
<dbReference type="GO" id="GO:0004674">
    <property type="term" value="F:protein serine/threonine kinase activity"/>
    <property type="evidence" value="ECO:0007669"/>
    <property type="project" value="TreeGrafter"/>
</dbReference>